<dbReference type="InterPro" id="IPR014710">
    <property type="entry name" value="RmlC-like_jellyroll"/>
</dbReference>
<dbReference type="RefSeq" id="WP_336918272.1">
    <property type="nucleotide sequence ID" value="NZ_JBANRN010000004.1"/>
</dbReference>
<proteinExistence type="predicted"/>
<dbReference type="PROSITE" id="PS01124">
    <property type="entry name" value="HTH_ARAC_FAMILY_2"/>
    <property type="match status" value="1"/>
</dbReference>
<dbReference type="PRINTS" id="PR00032">
    <property type="entry name" value="HTHARAC"/>
</dbReference>
<dbReference type="InterPro" id="IPR047264">
    <property type="entry name" value="Cupin_HpaA-like_N"/>
</dbReference>
<dbReference type="EMBL" id="JBHRSU010000037">
    <property type="protein sequence ID" value="MFC3102116.1"/>
    <property type="molecule type" value="Genomic_DNA"/>
</dbReference>
<dbReference type="PANTHER" id="PTHR43280">
    <property type="entry name" value="ARAC-FAMILY TRANSCRIPTIONAL REGULATOR"/>
    <property type="match status" value="1"/>
</dbReference>
<dbReference type="Pfam" id="PF12833">
    <property type="entry name" value="HTH_18"/>
    <property type="match status" value="1"/>
</dbReference>
<feature type="domain" description="HTH araC/xylS-type" evidence="4">
    <location>
        <begin position="189"/>
        <end position="286"/>
    </location>
</feature>
<evidence type="ECO:0000313" key="6">
    <source>
        <dbReference type="Proteomes" id="UP001595378"/>
    </source>
</evidence>
<dbReference type="SUPFAM" id="SSF51182">
    <property type="entry name" value="RmlC-like cupins"/>
    <property type="match status" value="1"/>
</dbReference>
<protein>
    <submittedName>
        <fullName evidence="5">Helix-turn-helix domain-containing protein</fullName>
    </submittedName>
</protein>
<dbReference type="SMART" id="SM00342">
    <property type="entry name" value="HTH_ARAC"/>
    <property type="match status" value="1"/>
</dbReference>
<organism evidence="5 6">
    <name type="scientific">Alteraurantiacibacter lauratis</name>
    <dbReference type="NCBI Taxonomy" id="2054627"/>
    <lineage>
        <taxon>Bacteria</taxon>
        <taxon>Pseudomonadati</taxon>
        <taxon>Pseudomonadota</taxon>
        <taxon>Alphaproteobacteria</taxon>
        <taxon>Sphingomonadales</taxon>
        <taxon>Erythrobacteraceae</taxon>
        <taxon>Alteraurantiacibacter</taxon>
    </lineage>
</organism>
<gene>
    <name evidence="5" type="ORF">ACFODK_14595</name>
</gene>
<reference evidence="6" key="1">
    <citation type="journal article" date="2019" name="Int. J. Syst. Evol. Microbiol.">
        <title>The Global Catalogue of Microorganisms (GCM) 10K type strain sequencing project: providing services to taxonomists for standard genome sequencing and annotation.</title>
        <authorList>
            <consortium name="The Broad Institute Genomics Platform"/>
            <consortium name="The Broad Institute Genome Sequencing Center for Infectious Disease"/>
            <person name="Wu L."/>
            <person name="Ma J."/>
        </authorList>
    </citation>
    <scope>NUCLEOTIDE SEQUENCE [LARGE SCALE GENOMIC DNA]</scope>
    <source>
        <strain evidence="6">KCTC 52606</strain>
    </source>
</reference>
<evidence type="ECO:0000259" key="4">
    <source>
        <dbReference type="PROSITE" id="PS01124"/>
    </source>
</evidence>
<evidence type="ECO:0000256" key="3">
    <source>
        <dbReference type="ARBA" id="ARBA00023163"/>
    </source>
</evidence>
<keyword evidence="3" id="KW-0804">Transcription</keyword>
<dbReference type="InterPro" id="IPR020449">
    <property type="entry name" value="Tscrpt_reg_AraC-type_HTH"/>
</dbReference>
<sequence length="293" mass="31998">MNATSLPHFFLYGEPAREADPQFIHVEDLATRSRPGNWQIAPHKHSDLNHLLLIAEGGGTIRFDGEVIPFEAPVLLAVPAHCVHGFSWHRESRGHVLTLADVQLRQVLAAYGELADLFARPRCIALDGADAAAIDEAIAGIAQELSWVGLGQSAAIHAGLLGVLVRAARRLQQAVTPPEGDPRHRELVARFRQLVESRYRLREPVSTYARALGVSETSLREACAAAGHTPSSIRDRRAVLEAQRLLAFSALSVAQVGESVGFADPAYFSRFFTRQCGTSPAQWRSRARRNAPA</sequence>
<dbReference type="Proteomes" id="UP001595378">
    <property type="component" value="Unassembled WGS sequence"/>
</dbReference>
<evidence type="ECO:0000256" key="1">
    <source>
        <dbReference type="ARBA" id="ARBA00023015"/>
    </source>
</evidence>
<accession>A0ABV7EJR2</accession>
<dbReference type="CDD" id="cd06999">
    <property type="entry name" value="cupin_HpaA-like_N"/>
    <property type="match status" value="1"/>
</dbReference>
<keyword evidence="2" id="KW-0238">DNA-binding</keyword>
<name>A0ABV7EJR2_9SPHN</name>
<comment type="caution">
    <text evidence="5">The sequence shown here is derived from an EMBL/GenBank/DDBJ whole genome shotgun (WGS) entry which is preliminary data.</text>
</comment>
<keyword evidence="1" id="KW-0805">Transcription regulation</keyword>
<dbReference type="InterPro" id="IPR009057">
    <property type="entry name" value="Homeodomain-like_sf"/>
</dbReference>
<dbReference type="Gene3D" id="1.10.10.60">
    <property type="entry name" value="Homeodomain-like"/>
    <property type="match status" value="1"/>
</dbReference>
<dbReference type="InterPro" id="IPR018060">
    <property type="entry name" value="HTH_AraC"/>
</dbReference>
<evidence type="ECO:0000313" key="5">
    <source>
        <dbReference type="EMBL" id="MFC3102116.1"/>
    </source>
</evidence>
<keyword evidence="6" id="KW-1185">Reference proteome</keyword>
<dbReference type="SUPFAM" id="SSF46689">
    <property type="entry name" value="Homeodomain-like"/>
    <property type="match status" value="1"/>
</dbReference>
<dbReference type="InterPro" id="IPR011051">
    <property type="entry name" value="RmlC_Cupin_sf"/>
</dbReference>
<evidence type="ECO:0000256" key="2">
    <source>
        <dbReference type="ARBA" id="ARBA00023125"/>
    </source>
</evidence>
<dbReference type="PANTHER" id="PTHR43280:SF32">
    <property type="entry name" value="TRANSCRIPTIONAL REGULATORY PROTEIN"/>
    <property type="match status" value="1"/>
</dbReference>
<dbReference type="Gene3D" id="2.60.120.10">
    <property type="entry name" value="Jelly Rolls"/>
    <property type="match status" value="1"/>
</dbReference>